<proteinExistence type="predicted"/>
<evidence type="ECO:0000313" key="1">
    <source>
        <dbReference type="EMBL" id="MBX46578.1"/>
    </source>
</evidence>
<accession>A0A2P2NVP3</accession>
<sequence>MPEITFWDTSRDSQKKVR</sequence>
<dbReference type="AlphaFoldDB" id="A0A2P2NVP3"/>
<dbReference type="EMBL" id="GGEC01066094">
    <property type="protein sequence ID" value="MBX46578.1"/>
    <property type="molecule type" value="Transcribed_RNA"/>
</dbReference>
<name>A0A2P2NVP3_RHIMU</name>
<protein>
    <submittedName>
        <fullName evidence="1">Uncharacterized protein</fullName>
    </submittedName>
</protein>
<reference evidence="1" key="1">
    <citation type="submission" date="2018-02" db="EMBL/GenBank/DDBJ databases">
        <title>Rhizophora mucronata_Transcriptome.</title>
        <authorList>
            <person name="Meera S.P."/>
            <person name="Sreeshan A."/>
            <person name="Augustine A."/>
        </authorList>
    </citation>
    <scope>NUCLEOTIDE SEQUENCE</scope>
    <source>
        <tissue evidence="1">Leaf</tissue>
    </source>
</reference>
<organism evidence="1">
    <name type="scientific">Rhizophora mucronata</name>
    <name type="common">Asiatic mangrove</name>
    <dbReference type="NCBI Taxonomy" id="61149"/>
    <lineage>
        <taxon>Eukaryota</taxon>
        <taxon>Viridiplantae</taxon>
        <taxon>Streptophyta</taxon>
        <taxon>Embryophyta</taxon>
        <taxon>Tracheophyta</taxon>
        <taxon>Spermatophyta</taxon>
        <taxon>Magnoliopsida</taxon>
        <taxon>eudicotyledons</taxon>
        <taxon>Gunneridae</taxon>
        <taxon>Pentapetalae</taxon>
        <taxon>rosids</taxon>
        <taxon>fabids</taxon>
        <taxon>Malpighiales</taxon>
        <taxon>Rhizophoraceae</taxon>
        <taxon>Rhizophora</taxon>
    </lineage>
</organism>